<dbReference type="OrthoDB" id="62987at2759"/>
<organism evidence="1">
    <name type="scientific">Aphanomyces astaci</name>
    <name type="common">Crayfish plague agent</name>
    <dbReference type="NCBI Taxonomy" id="112090"/>
    <lineage>
        <taxon>Eukaryota</taxon>
        <taxon>Sar</taxon>
        <taxon>Stramenopiles</taxon>
        <taxon>Oomycota</taxon>
        <taxon>Saprolegniomycetes</taxon>
        <taxon>Saprolegniales</taxon>
        <taxon>Verrucalvaceae</taxon>
        <taxon>Aphanomyces</taxon>
    </lineage>
</organism>
<protein>
    <submittedName>
        <fullName evidence="1">Uncharacterized protein</fullName>
    </submittedName>
</protein>
<dbReference type="VEuPathDB" id="FungiDB:H257_11946"/>
<dbReference type="AlphaFoldDB" id="W4G266"/>
<proteinExistence type="predicted"/>
<reference evidence="1" key="1">
    <citation type="submission" date="2013-12" db="EMBL/GenBank/DDBJ databases">
        <title>The Genome Sequence of Aphanomyces astaci APO3.</title>
        <authorList>
            <consortium name="The Broad Institute Genomics Platform"/>
            <person name="Russ C."/>
            <person name="Tyler B."/>
            <person name="van West P."/>
            <person name="Dieguez-Uribeondo J."/>
            <person name="Young S.K."/>
            <person name="Zeng Q."/>
            <person name="Gargeya S."/>
            <person name="Fitzgerald M."/>
            <person name="Abouelleil A."/>
            <person name="Alvarado L."/>
            <person name="Chapman S.B."/>
            <person name="Gainer-Dewar J."/>
            <person name="Goldberg J."/>
            <person name="Griggs A."/>
            <person name="Gujja S."/>
            <person name="Hansen M."/>
            <person name="Howarth C."/>
            <person name="Imamovic A."/>
            <person name="Ireland A."/>
            <person name="Larimer J."/>
            <person name="McCowan C."/>
            <person name="Murphy C."/>
            <person name="Pearson M."/>
            <person name="Poon T.W."/>
            <person name="Priest M."/>
            <person name="Roberts A."/>
            <person name="Saif S."/>
            <person name="Shea T."/>
            <person name="Sykes S."/>
            <person name="Wortman J."/>
            <person name="Nusbaum C."/>
            <person name="Birren B."/>
        </authorList>
    </citation>
    <scope>NUCLEOTIDE SEQUENCE [LARGE SCALE GENOMIC DNA]</scope>
    <source>
        <strain evidence="1">APO3</strain>
    </source>
</reference>
<dbReference type="STRING" id="112090.W4G266"/>
<dbReference type="GeneID" id="20813942"/>
<dbReference type="EMBL" id="KI913150">
    <property type="protein sequence ID" value="ETV73124.1"/>
    <property type="molecule type" value="Genomic_DNA"/>
</dbReference>
<name>W4G266_APHAT</name>
<evidence type="ECO:0000313" key="1">
    <source>
        <dbReference type="EMBL" id="ETV73124.1"/>
    </source>
</evidence>
<accession>W4G266</accession>
<sequence length="123" mass="13431">MLMGLNAVFCKPMDSVLPILAAHWLHVSTSGLKEEDNENMKKAMFQLLVAPPVVLCIVQMWSWSKYTLTPDAMAAIEAQLAQLRATPATSITTTSITTTTTTGTTKMEADAKEEQGTKLLLFV</sequence>
<dbReference type="RefSeq" id="XP_009837329.1">
    <property type="nucleotide sequence ID" value="XM_009839027.1"/>
</dbReference>
<gene>
    <name evidence="1" type="ORF">H257_11946</name>
</gene>